<dbReference type="EMBL" id="BMAO01015663">
    <property type="protein sequence ID" value="GFR03365.1"/>
    <property type="molecule type" value="Genomic_DNA"/>
</dbReference>
<name>A0A8X6GJR5_TRICU</name>
<gene>
    <name evidence="2" type="ORF">TNCT_126361</name>
</gene>
<comment type="caution">
    <text evidence="2">The sequence shown here is derived from an EMBL/GenBank/DDBJ whole genome shotgun (WGS) entry which is preliminary data.</text>
</comment>
<proteinExistence type="predicted"/>
<accession>A0A8X6GJR5</accession>
<sequence length="54" mass="6158">PRGVQPPQMNDDRHGNRSNQQMCAVHNDPQQCYKHHCMVMNCTVRPVSPPMTNA</sequence>
<organism evidence="2 3">
    <name type="scientific">Trichonephila clavata</name>
    <name type="common">Joro spider</name>
    <name type="synonym">Nephila clavata</name>
    <dbReference type="NCBI Taxonomy" id="2740835"/>
    <lineage>
        <taxon>Eukaryota</taxon>
        <taxon>Metazoa</taxon>
        <taxon>Ecdysozoa</taxon>
        <taxon>Arthropoda</taxon>
        <taxon>Chelicerata</taxon>
        <taxon>Arachnida</taxon>
        <taxon>Araneae</taxon>
        <taxon>Araneomorphae</taxon>
        <taxon>Entelegynae</taxon>
        <taxon>Araneoidea</taxon>
        <taxon>Nephilidae</taxon>
        <taxon>Trichonephila</taxon>
    </lineage>
</organism>
<evidence type="ECO:0000313" key="2">
    <source>
        <dbReference type="EMBL" id="GFR03365.1"/>
    </source>
</evidence>
<evidence type="ECO:0000313" key="3">
    <source>
        <dbReference type="Proteomes" id="UP000887116"/>
    </source>
</evidence>
<keyword evidence="3" id="KW-1185">Reference proteome</keyword>
<feature type="non-terminal residue" evidence="2">
    <location>
        <position position="1"/>
    </location>
</feature>
<dbReference type="AlphaFoldDB" id="A0A8X6GJR5"/>
<dbReference type="Proteomes" id="UP000887116">
    <property type="component" value="Unassembled WGS sequence"/>
</dbReference>
<protein>
    <submittedName>
        <fullName evidence="2">Uncharacterized protein</fullName>
    </submittedName>
</protein>
<evidence type="ECO:0000256" key="1">
    <source>
        <dbReference type="SAM" id="MobiDB-lite"/>
    </source>
</evidence>
<feature type="region of interest" description="Disordered" evidence="1">
    <location>
        <begin position="1"/>
        <end position="20"/>
    </location>
</feature>
<reference evidence="2" key="1">
    <citation type="submission" date="2020-07" db="EMBL/GenBank/DDBJ databases">
        <title>Multicomponent nature underlies the extraordinary mechanical properties of spider dragline silk.</title>
        <authorList>
            <person name="Kono N."/>
            <person name="Nakamura H."/>
            <person name="Mori M."/>
            <person name="Yoshida Y."/>
            <person name="Ohtoshi R."/>
            <person name="Malay A.D."/>
            <person name="Moran D.A.P."/>
            <person name="Tomita M."/>
            <person name="Numata K."/>
            <person name="Arakawa K."/>
        </authorList>
    </citation>
    <scope>NUCLEOTIDE SEQUENCE</scope>
</reference>